<dbReference type="InterPro" id="IPR002347">
    <property type="entry name" value="SDR_fam"/>
</dbReference>
<dbReference type="Pfam" id="PF00106">
    <property type="entry name" value="adh_short"/>
    <property type="match status" value="1"/>
</dbReference>
<dbReference type="PANTHER" id="PTHR43157:SF31">
    <property type="entry name" value="PHOSPHATIDYLINOSITOL-GLYCAN BIOSYNTHESIS CLASS F PROTEIN"/>
    <property type="match status" value="1"/>
</dbReference>
<dbReference type="Gene3D" id="3.40.50.720">
    <property type="entry name" value="NAD(P)-binding Rossmann-like Domain"/>
    <property type="match status" value="1"/>
</dbReference>
<dbReference type="EMBL" id="CAXKWB010001874">
    <property type="protein sequence ID" value="CAL4065702.1"/>
    <property type="molecule type" value="Genomic_DNA"/>
</dbReference>
<proteinExistence type="predicted"/>
<dbReference type="GO" id="GO:0016491">
    <property type="term" value="F:oxidoreductase activity"/>
    <property type="evidence" value="ECO:0007669"/>
    <property type="project" value="UniProtKB-KW"/>
</dbReference>
<keyword evidence="3" id="KW-1185">Reference proteome</keyword>
<dbReference type="Proteomes" id="UP001497623">
    <property type="component" value="Unassembled WGS sequence"/>
</dbReference>
<accession>A0AAV2PXW5</accession>
<protein>
    <submittedName>
        <fullName evidence="2">Uncharacterized protein</fullName>
    </submittedName>
</protein>
<dbReference type="InterPro" id="IPR036291">
    <property type="entry name" value="NAD(P)-bd_dom_sf"/>
</dbReference>
<dbReference type="SUPFAM" id="SSF51735">
    <property type="entry name" value="NAD(P)-binding Rossmann-fold domains"/>
    <property type="match status" value="1"/>
</dbReference>
<evidence type="ECO:0000256" key="1">
    <source>
        <dbReference type="ARBA" id="ARBA00023002"/>
    </source>
</evidence>
<comment type="caution">
    <text evidence="2">The sequence shown here is derived from an EMBL/GenBank/DDBJ whole genome shotgun (WGS) entry which is preliminary data.</text>
</comment>
<name>A0AAV2PXW5_MEGNR</name>
<dbReference type="CDD" id="cd05327">
    <property type="entry name" value="retinol-DH_like_SDR_c_like"/>
    <property type="match status" value="1"/>
</dbReference>
<reference evidence="2 3" key="1">
    <citation type="submission" date="2024-05" db="EMBL/GenBank/DDBJ databases">
        <authorList>
            <person name="Wallberg A."/>
        </authorList>
    </citation>
    <scope>NUCLEOTIDE SEQUENCE [LARGE SCALE GENOMIC DNA]</scope>
</reference>
<evidence type="ECO:0000313" key="2">
    <source>
        <dbReference type="EMBL" id="CAL4065702.1"/>
    </source>
</evidence>
<dbReference type="AlphaFoldDB" id="A0AAV2PXW5"/>
<gene>
    <name evidence="2" type="ORF">MNOR_LOCUS4991</name>
</gene>
<dbReference type="PANTHER" id="PTHR43157">
    <property type="entry name" value="PHOSPHATIDYLINOSITOL-GLYCAN BIOSYNTHESIS CLASS F PROTEIN-RELATED"/>
    <property type="match status" value="1"/>
</dbReference>
<organism evidence="2 3">
    <name type="scientific">Meganyctiphanes norvegica</name>
    <name type="common">Northern krill</name>
    <name type="synonym">Thysanopoda norvegica</name>
    <dbReference type="NCBI Taxonomy" id="48144"/>
    <lineage>
        <taxon>Eukaryota</taxon>
        <taxon>Metazoa</taxon>
        <taxon>Ecdysozoa</taxon>
        <taxon>Arthropoda</taxon>
        <taxon>Crustacea</taxon>
        <taxon>Multicrustacea</taxon>
        <taxon>Malacostraca</taxon>
        <taxon>Eumalacostraca</taxon>
        <taxon>Eucarida</taxon>
        <taxon>Euphausiacea</taxon>
        <taxon>Euphausiidae</taxon>
        <taxon>Meganyctiphanes</taxon>
    </lineage>
</organism>
<evidence type="ECO:0000313" key="3">
    <source>
        <dbReference type="Proteomes" id="UP001497623"/>
    </source>
</evidence>
<dbReference type="PRINTS" id="PR00081">
    <property type="entry name" value="GDHRDH"/>
</dbReference>
<keyword evidence="1" id="KW-0560">Oxidoreductase</keyword>
<sequence length="326" mass="36465">MGANQCKPGVCTSDRRMDGKVIIVTGANSGLGLETAKDLVGRGAILVMACRNRESTLQAESIIRSVTPAGEIHIMDLDLGDLDSVHRFARDFLEKFNRLDVLINNAGIFLPPDQRKLTKDGFEMHMGVNYWGHFLLTHLLLDRIKATPNSRIVIVASVLAWMGSINFDNMDVENGWKPKKPSLLYSHSKLANMYHAQALYQKLKGSGVNVYTLCPGFVNTGLMRYTKDEWNSCQMCCLSPIVKMIARTPEKGAQTAINCAVSEDLDEVEFGFFQNCKLSDMKPVATDSLIRDRLWDYTMDRLKLSDDRNKLADTSQGDNLAYTDIE</sequence>